<dbReference type="Proteomes" id="UP001385499">
    <property type="component" value="Unassembled WGS sequence"/>
</dbReference>
<organism evidence="2 3">
    <name type="scientific">Roseibium algae</name>
    <dbReference type="NCBI Taxonomy" id="3123038"/>
    <lineage>
        <taxon>Bacteria</taxon>
        <taxon>Pseudomonadati</taxon>
        <taxon>Pseudomonadota</taxon>
        <taxon>Alphaproteobacteria</taxon>
        <taxon>Hyphomicrobiales</taxon>
        <taxon>Stappiaceae</taxon>
        <taxon>Roseibium</taxon>
    </lineage>
</organism>
<feature type="transmembrane region" description="Helical" evidence="1">
    <location>
        <begin position="81"/>
        <end position="98"/>
    </location>
</feature>
<proteinExistence type="predicted"/>
<reference evidence="2 3" key="1">
    <citation type="submission" date="2024-02" db="EMBL/GenBank/DDBJ databases">
        <title>Roseibium algae sp. nov., isolated from marine alga (Grateloupia sp.), showing potential in myo-inositol conversion.</title>
        <authorList>
            <person name="Wang Y."/>
        </authorList>
    </citation>
    <scope>NUCLEOTIDE SEQUENCE [LARGE SCALE GENOMIC DNA]</scope>
    <source>
        <strain evidence="2 3">H3510</strain>
    </source>
</reference>
<keyword evidence="1" id="KW-1133">Transmembrane helix</keyword>
<feature type="transmembrane region" description="Helical" evidence="1">
    <location>
        <begin position="56"/>
        <end position="74"/>
    </location>
</feature>
<keyword evidence="1" id="KW-0812">Transmembrane</keyword>
<protein>
    <submittedName>
        <fullName evidence="2">Antibiotic resistance protein VanZ</fullName>
    </submittedName>
</protein>
<dbReference type="EMBL" id="JBAKIA010000007">
    <property type="protein sequence ID" value="MEJ8474925.1"/>
    <property type="molecule type" value="Genomic_DNA"/>
</dbReference>
<evidence type="ECO:0000256" key="1">
    <source>
        <dbReference type="SAM" id="Phobius"/>
    </source>
</evidence>
<feature type="transmembrane region" description="Helical" evidence="1">
    <location>
        <begin position="28"/>
        <end position="50"/>
    </location>
</feature>
<accession>A0ABU8TL86</accession>
<evidence type="ECO:0000313" key="2">
    <source>
        <dbReference type="EMBL" id="MEJ8474925.1"/>
    </source>
</evidence>
<comment type="caution">
    <text evidence="2">The sequence shown here is derived from an EMBL/GenBank/DDBJ whole genome shotgun (WGS) entry which is preliminary data.</text>
</comment>
<name>A0ABU8TL86_9HYPH</name>
<keyword evidence="3" id="KW-1185">Reference proteome</keyword>
<evidence type="ECO:0000313" key="3">
    <source>
        <dbReference type="Proteomes" id="UP001385499"/>
    </source>
</evidence>
<keyword evidence="1" id="KW-0472">Membrane</keyword>
<feature type="transmembrane region" description="Helical" evidence="1">
    <location>
        <begin position="104"/>
        <end position="125"/>
    </location>
</feature>
<gene>
    <name evidence="2" type="ORF">V6575_12580</name>
</gene>
<dbReference type="RefSeq" id="WP_340274736.1">
    <property type="nucleotide sequence ID" value="NZ_JBAKIA010000007.1"/>
</dbReference>
<sequence>MPRLRLKLPKFIQTRVNQHYLDISLNRLLPLIALLTFGLLAGLVFNTGVVAPYDKILHVGFYALLTLSIHSLFCCRLRISAIVAFSLGLLGEGAQAFLPHHEASLPDAFANGIGVALVVAAIALMRSEKRQAVRSQPVEFDYQSMGLEPCQSGVSSKRSSEK</sequence>